<evidence type="ECO:0000313" key="3">
    <source>
        <dbReference type="EMBL" id="KAL3804712.1"/>
    </source>
</evidence>
<protein>
    <recommendedName>
        <fullName evidence="5">Sulfotransferase domain-containing protein</fullName>
    </recommendedName>
</protein>
<keyword evidence="2" id="KW-0812">Transmembrane</keyword>
<dbReference type="EMBL" id="JABMIG020000006">
    <property type="protein sequence ID" value="KAL3804712.1"/>
    <property type="molecule type" value="Genomic_DNA"/>
</dbReference>
<sequence length="674" mass="76165">MITNVVEGQRNRKAPSKAADFNKRISVILLGLILHQAYYLGFVHTKIHESTTDHEKLVKSRTRPTSDQQESERPMKRGHRPEVYEQQKRSSFLAKPSMPPKPPPPKQKLLPKRLITIFGAESSGTTFLSTALGVATGAFAAEGKWQPVPLSSTWKFEKGVDRRVMSDDGEWEIQHISLPWGWNCATHETLDIVEALIPEECSRNEYYPQYTLRKGDGILFKNKGRPPNTPPPTHPDFTLEEKRILDMCQNEVHIRNNNGTWSCGAKCGSGAYDGFALYPKRFSVNISSHIDWYVSRGVDITAILSVRDRNIHMKGKMAHCRNEALREKEEDLALQLMDEALDRYGKRRSNGDKERAIVVSYEGLMGMKEAYLFELYHQLGINSRYAPEFKDGNAKYVTKQKGLQESDAIKISKTTELGESIVQMPTKDLLPRRLISVIGLQSSGVKFLSNVLAVATGTIPDGRNLVAPASVQSDVVEWEVQSFRLPSRCRCKSDEELNEWRVVEAYVPSGNDGFSPDRDRFIVNITSHIEWYLSRGVDITVVVSMRDRTISTAAKAQYCCLDESTPKEDEVALAFIKDAIKRYGIQSASENSDSVRVIPVSYEAMMELKDTYLFELYHQLGINSTYAPAFKDANGKYVTDIKKEDLKKETPRRRPTNGKKVVGARSKEVLSKMV</sequence>
<dbReference type="Proteomes" id="UP001516023">
    <property type="component" value="Unassembled WGS sequence"/>
</dbReference>
<evidence type="ECO:0000313" key="4">
    <source>
        <dbReference type="Proteomes" id="UP001516023"/>
    </source>
</evidence>
<keyword evidence="4" id="KW-1185">Reference proteome</keyword>
<proteinExistence type="predicted"/>
<organism evidence="3 4">
    <name type="scientific">Cyclotella cryptica</name>
    <dbReference type="NCBI Taxonomy" id="29204"/>
    <lineage>
        <taxon>Eukaryota</taxon>
        <taxon>Sar</taxon>
        <taxon>Stramenopiles</taxon>
        <taxon>Ochrophyta</taxon>
        <taxon>Bacillariophyta</taxon>
        <taxon>Coscinodiscophyceae</taxon>
        <taxon>Thalassiosirophycidae</taxon>
        <taxon>Stephanodiscales</taxon>
        <taxon>Stephanodiscaceae</taxon>
        <taxon>Cyclotella</taxon>
    </lineage>
</organism>
<evidence type="ECO:0000256" key="1">
    <source>
        <dbReference type="SAM" id="MobiDB-lite"/>
    </source>
</evidence>
<feature type="compositionally biased region" description="Pro residues" evidence="1">
    <location>
        <begin position="97"/>
        <end position="106"/>
    </location>
</feature>
<evidence type="ECO:0008006" key="5">
    <source>
        <dbReference type="Google" id="ProtNLM"/>
    </source>
</evidence>
<feature type="transmembrane region" description="Helical" evidence="2">
    <location>
        <begin position="21"/>
        <end position="41"/>
    </location>
</feature>
<comment type="caution">
    <text evidence="3">The sequence shown here is derived from an EMBL/GenBank/DDBJ whole genome shotgun (WGS) entry which is preliminary data.</text>
</comment>
<keyword evidence="2" id="KW-1133">Transmembrane helix</keyword>
<feature type="region of interest" description="Disordered" evidence="1">
    <location>
        <begin position="51"/>
        <end position="108"/>
    </location>
</feature>
<evidence type="ECO:0000256" key="2">
    <source>
        <dbReference type="SAM" id="Phobius"/>
    </source>
</evidence>
<keyword evidence="2" id="KW-0472">Membrane</keyword>
<dbReference type="AlphaFoldDB" id="A0ABD3QXD0"/>
<feature type="compositionally biased region" description="Basic and acidic residues" evidence="1">
    <location>
        <begin position="70"/>
        <end position="88"/>
    </location>
</feature>
<name>A0ABD3QXD0_9STRA</name>
<gene>
    <name evidence="3" type="ORF">HJC23_008527</name>
</gene>
<accession>A0ABD3QXD0</accession>
<reference evidence="3 4" key="1">
    <citation type="journal article" date="2020" name="G3 (Bethesda)">
        <title>Improved Reference Genome for Cyclotella cryptica CCMP332, a Model for Cell Wall Morphogenesis, Salinity Adaptation, and Lipid Production in Diatoms (Bacillariophyta).</title>
        <authorList>
            <person name="Roberts W.R."/>
            <person name="Downey K.M."/>
            <person name="Ruck E.C."/>
            <person name="Traller J.C."/>
            <person name="Alverson A.J."/>
        </authorList>
    </citation>
    <scope>NUCLEOTIDE SEQUENCE [LARGE SCALE GENOMIC DNA]</scope>
    <source>
        <strain evidence="3 4">CCMP332</strain>
    </source>
</reference>